<evidence type="ECO:0000259" key="3">
    <source>
        <dbReference type="Pfam" id="PF13843"/>
    </source>
</evidence>
<dbReference type="Proteomes" id="UP001178508">
    <property type="component" value="Chromosome 14"/>
</dbReference>
<evidence type="ECO:0000313" key="4">
    <source>
        <dbReference type="EMBL" id="CAJ1071377.1"/>
    </source>
</evidence>
<accession>A0AAV1GBA7</accession>
<proteinExistence type="predicted"/>
<feature type="domain" description="PiggyBac transposable element-derived protein" evidence="3">
    <location>
        <begin position="1"/>
        <end position="177"/>
    </location>
</feature>
<reference evidence="4" key="1">
    <citation type="submission" date="2023-08" db="EMBL/GenBank/DDBJ databases">
        <authorList>
            <person name="Alioto T."/>
            <person name="Alioto T."/>
            <person name="Gomez Garrido J."/>
        </authorList>
    </citation>
    <scope>NUCLEOTIDE SEQUENCE</scope>
</reference>
<evidence type="ECO:0000313" key="5">
    <source>
        <dbReference type="Proteomes" id="UP001178508"/>
    </source>
</evidence>
<keyword evidence="2" id="KW-1133">Transmembrane helix</keyword>
<dbReference type="InterPro" id="IPR029526">
    <property type="entry name" value="PGBD"/>
</dbReference>
<feature type="transmembrane region" description="Helical" evidence="2">
    <location>
        <begin position="409"/>
        <end position="431"/>
    </location>
</feature>
<sequence length="460" mass="53443">MSSKRFLNINLALRFDDKLLRPDRHRRDKMAPIRDLWDRWSSRLPKMFNPGRDICIDEQLVPFRGRCSFRQYMPSKPGKYGLKIWALCDAQTSYAWRLQVYLGKSASAPVERNQGMRVVLELTDELEGHTVTKDNFFTSFPLAEELQKRRMALVGTLKSNKPELPHQLLNTKLREVLSSVFASMHNKTTVSYACGTYSCRRQTRCWPMCLFYHLVDVLCFNAYILFTSVDPSWNSGKNFKCRLFLQQLGRALIAPATANRSHFPRGPFAASLVLQAQGQVHQEEGHEKQGEEEEKEEKPQPGLSRKRKACLLCPNPKRVFAIVKLEVVEIVKLKNWVLVELEFVAFVKLQFVVVEFVILEVFAIVKLEVVEFVILEVFAIVKLEVVEIVKLKNWVLVELEFVAFVKLQFVVVEFVILEFVVCLNLSLWYFLNLRFWKLLNLRIEVCGVFELEVVAFVKLE</sequence>
<evidence type="ECO:0000256" key="1">
    <source>
        <dbReference type="SAM" id="MobiDB-lite"/>
    </source>
</evidence>
<dbReference type="EMBL" id="OY660877">
    <property type="protein sequence ID" value="CAJ1071377.1"/>
    <property type="molecule type" value="Genomic_DNA"/>
</dbReference>
<protein>
    <submittedName>
        <fullName evidence="4">PiggyBac transposable element-derived protein 4-like</fullName>
    </submittedName>
</protein>
<evidence type="ECO:0000256" key="2">
    <source>
        <dbReference type="SAM" id="Phobius"/>
    </source>
</evidence>
<dbReference type="PANTHER" id="PTHR46599:SF6">
    <property type="entry name" value="DUAL SPECIFICITY PHOSPHATASE 26"/>
    <property type="match status" value="1"/>
</dbReference>
<gene>
    <name evidence="4" type="ORF">XNOV1_A020598</name>
</gene>
<keyword evidence="2" id="KW-0472">Membrane</keyword>
<dbReference type="PANTHER" id="PTHR46599">
    <property type="entry name" value="PIGGYBAC TRANSPOSABLE ELEMENT-DERIVED PROTEIN 4"/>
    <property type="match status" value="1"/>
</dbReference>
<feature type="non-terminal residue" evidence="4">
    <location>
        <position position="1"/>
    </location>
</feature>
<keyword evidence="5" id="KW-1185">Reference proteome</keyword>
<keyword evidence="2" id="KW-0812">Transmembrane</keyword>
<feature type="region of interest" description="Disordered" evidence="1">
    <location>
        <begin position="283"/>
        <end position="302"/>
    </location>
</feature>
<dbReference type="Pfam" id="PF13843">
    <property type="entry name" value="DDE_Tnp_1_7"/>
    <property type="match status" value="1"/>
</dbReference>
<organism evidence="4 5">
    <name type="scientific">Xyrichtys novacula</name>
    <name type="common">Pearly razorfish</name>
    <name type="synonym">Hemipteronotus novacula</name>
    <dbReference type="NCBI Taxonomy" id="13765"/>
    <lineage>
        <taxon>Eukaryota</taxon>
        <taxon>Metazoa</taxon>
        <taxon>Chordata</taxon>
        <taxon>Craniata</taxon>
        <taxon>Vertebrata</taxon>
        <taxon>Euteleostomi</taxon>
        <taxon>Actinopterygii</taxon>
        <taxon>Neopterygii</taxon>
        <taxon>Teleostei</taxon>
        <taxon>Neoteleostei</taxon>
        <taxon>Acanthomorphata</taxon>
        <taxon>Eupercaria</taxon>
        <taxon>Labriformes</taxon>
        <taxon>Labridae</taxon>
        <taxon>Xyrichtys</taxon>
    </lineage>
</organism>
<name>A0AAV1GBA7_XYRNO</name>
<dbReference type="AlphaFoldDB" id="A0AAV1GBA7"/>